<organism evidence="2 3">
    <name type="scientific">Pristionchus entomophagus</name>
    <dbReference type="NCBI Taxonomy" id="358040"/>
    <lineage>
        <taxon>Eukaryota</taxon>
        <taxon>Metazoa</taxon>
        <taxon>Ecdysozoa</taxon>
        <taxon>Nematoda</taxon>
        <taxon>Chromadorea</taxon>
        <taxon>Rhabditida</taxon>
        <taxon>Rhabditina</taxon>
        <taxon>Diplogasteromorpha</taxon>
        <taxon>Diplogasteroidea</taxon>
        <taxon>Neodiplogasteridae</taxon>
        <taxon>Pristionchus</taxon>
    </lineage>
</organism>
<protein>
    <recommendedName>
        <fullName evidence="4">Ribosomal protein</fullName>
    </recommendedName>
</protein>
<comment type="caution">
    <text evidence="2">The sequence shown here is derived from an EMBL/GenBank/DDBJ whole genome shotgun (WGS) entry which is preliminary data.</text>
</comment>
<name>A0AAV5TVH8_9BILA</name>
<gene>
    <name evidence="2" type="ORF">PENTCL1PPCAC_20403</name>
</gene>
<keyword evidence="3" id="KW-1185">Reference proteome</keyword>
<proteinExistence type="predicted"/>
<dbReference type="AlphaFoldDB" id="A0AAV5TVH8"/>
<evidence type="ECO:0000313" key="3">
    <source>
        <dbReference type="Proteomes" id="UP001432027"/>
    </source>
</evidence>
<sequence length="165" mass="19235">MRLQRKERRSPMFLLGSEWILRSDVLLRGAKAGVLWHRLWPLSCDQLRSYLPRSRGDCAERVHGCDCRYRDTYRRADHSRVRLSRLQFAPVHGSDSSRGWSCRHGGGQITNHWQRSQRRHRGNAGGSGHSNAMHMSIRSGQVLVEYIPRSFRVHSHQYPDHSKII</sequence>
<dbReference type="Proteomes" id="UP001432027">
    <property type="component" value="Unassembled WGS sequence"/>
</dbReference>
<evidence type="ECO:0000256" key="1">
    <source>
        <dbReference type="SAM" id="MobiDB-lite"/>
    </source>
</evidence>
<reference evidence="2" key="1">
    <citation type="submission" date="2023-10" db="EMBL/GenBank/DDBJ databases">
        <title>Genome assembly of Pristionchus species.</title>
        <authorList>
            <person name="Yoshida K."/>
            <person name="Sommer R.J."/>
        </authorList>
    </citation>
    <scope>NUCLEOTIDE SEQUENCE</scope>
    <source>
        <strain evidence="2">RS0144</strain>
    </source>
</reference>
<feature type="region of interest" description="Disordered" evidence="1">
    <location>
        <begin position="108"/>
        <end position="133"/>
    </location>
</feature>
<evidence type="ECO:0008006" key="4">
    <source>
        <dbReference type="Google" id="ProtNLM"/>
    </source>
</evidence>
<accession>A0AAV5TVH8</accession>
<evidence type="ECO:0000313" key="2">
    <source>
        <dbReference type="EMBL" id="GMS98228.1"/>
    </source>
</evidence>
<dbReference type="EMBL" id="BTSX01000005">
    <property type="protein sequence ID" value="GMS98228.1"/>
    <property type="molecule type" value="Genomic_DNA"/>
</dbReference>